<dbReference type="EMBL" id="BLZR01000001">
    <property type="protein sequence ID" value="GFP74556.1"/>
    <property type="molecule type" value="Genomic_DNA"/>
</dbReference>
<dbReference type="AlphaFoldDB" id="A0A6V8SCY5"/>
<organism evidence="1 2">
    <name type="scientific">Clostridium fungisolvens</name>
    <dbReference type="NCBI Taxonomy" id="1604897"/>
    <lineage>
        <taxon>Bacteria</taxon>
        <taxon>Bacillati</taxon>
        <taxon>Bacillota</taxon>
        <taxon>Clostridia</taxon>
        <taxon>Eubacteriales</taxon>
        <taxon>Clostridiaceae</taxon>
        <taxon>Clostridium</taxon>
    </lineage>
</organism>
<accession>A0A6V8SCY5</accession>
<reference evidence="1 2" key="1">
    <citation type="submission" date="2020-07" db="EMBL/GenBank/DDBJ databases">
        <title>A new beta-1,3-glucan-decomposing anaerobic bacterium isolated from anoxic soil subjected to biological soil disinfestation.</title>
        <authorList>
            <person name="Ueki A."/>
            <person name="Tonouchi A."/>
        </authorList>
    </citation>
    <scope>NUCLEOTIDE SEQUENCE [LARGE SCALE GENOMIC DNA]</scope>
    <source>
        <strain evidence="1 2">TW1</strain>
    </source>
</reference>
<keyword evidence="2" id="KW-1185">Reference proteome</keyword>
<gene>
    <name evidence="1" type="ORF">bsdtw1_00611</name>
</gene>
<name>A0A6V8SCY5_9CLOT</name>
<dbReference type="Proteomes" id="UP000580568">
    <property type="component" value="Unassembled WGS sequence"/>
</dbReference>
<protein>
    <submittedName>
        <fullName evidence="1">Uncharacterized protein</fullName>
    </submittedName>
</protein>
<evidence type="ECO:0000313" key="2">
    <source>
        <dbReference type="Proteomes" id="UP000580568"/>
    </source>
</evidence>
<sequence>MTNNSSINNNNRQNILKYVESNVNNMLELYR</sequence>
<evidence type="ECO:0000313" key="1">
    <source>
        <dbReference type="EMBL" id="GFP74556.1"/>
    </source>
</evidence>
<comment type="caution">
    <text evidence="1">The sequence shown here is derived from an EMBL/GenBank/DDBJ whole genome shotgun (WGS) entry which is preliminary data.</text>
</comment>
<proteinExistence type="predicted"/>